<organism evidence="2 3">
    <name type="scientific">Pyrrhoderma noxium</name>
    <dbReference type="NCBI Taxonomy" id="2282107"/>
    <lineage>
        <taxon>Eukaryota</taxon>
        <taxon>Fungi</taxon>
        <taxon>Dikarya</taxon>
        <taxon>Basidiomycota</taxon>
        <taxon>Agaricomycotina</taxon>
        <taxon>Agaricomycetes</taxon>
        <taxon>Hymenochaetales</taxon>
        <taxon>Hymenochaetaceae</taxon>
        <taxon>Pyrrhoderma</taxon>
    </lineage>
</organism>
<dbReference type="InParanoid" id="A0A286UGH7"/>
<gene>
    <name evidence="2" type="ORF">PNOK_0555400</name>
</gene>
<dbReference type="Proteomes" id="UP000217199">
    <property type="component" value="Unassembled WGS sequence"/>
</dbReference>
<name>A0A286UGH7_9AGAM</name>
<comment type="caution">
    <text evidence="2">The sequence shown here is derived from an EMBL/GenBank/DDBJ whole genome shotgun (WGS) entry which is preliminary data.</text>
</comment>
<protein>
    <submittedName>
        <fullName evidence="2">Heat shock 9</fullName>
    </submittedName>
</protein>
<feature type="compositionally biased region" description="Low complexity" evidence="1">
    <location>
        <begin position="39"/>
        <end position="54"/>
    </location>
</feature>
<evidence type="ECO:0000313" key="3">
    <source>
        <dbReference type="Proteomes" id="UP000217199"/>
    </source>
</evidence>
<feature type="compositionally biased region" description="Basic and acidic residues" evidence="1">
    <location>
        <begin position="78"/>
        <end position="99"/>
    </location>
</feature>
<feature type="compositionally biased region" description="Polar residues" evidence="1">
    <location>
        <begin position="208"/>
        <end position="233"/>
    </location>
</feature>
<dbReference type="AlphaFoldDB" id="A0A286UGH7"/>
<dbReference type="InterPro" id="IPR007250">
    <property type="entry name" value="HSP9_HSP12"/>
</dbReference>
<evidence type="ECO:0000256" key="1">
    <source>
        <dbReference type="SAM" id="MobiDB-lite"/>
    </source>
</evidence>
<feature type="region of interest" description="Disordered" evidence="1">
    <location>
        <begin position="34"/>
        <end position="101"/>
    </location>
</feature>
<evidence type="ECO:0000313" key="2">
    <source>
        <dbReference type="EMBL" id="PAV18711.1"/>
    </source>
</evidence>
<dbReference type="STRING" id="2282107.A0A286UGH7"/>
<dbReference type="Pfam" id="PF04119">
    <property type="entry name" value="HSP9_HSP12"/>
    <property type="match status" value="1"/>
</dbReference>
<keyword evidence="2" id="KW-0346">Stress response</keyword>
<proteinExistence type="predicted"/>
<feature type="region of interest" description="Disordered" evidence="1">
    <location>
        <begin position="176"/>
        <end position="247"/>
    </location>
</feature>
<sequence>MMASQTISSNLFSKDEKRRGVVTVEEIYDKAANEINALGGSSNTEATETSTTTGKPRKPRRRARTRADPNQRSNALNLKEREASTSDHGTDNESDRVHISDCNNTKQLAKSKEDCINIKGSSMKSSSVMLKRPGPGQLGLTLLTHTKLTTLLNLINTMSDSGRWDFGDRAEAKLKPDSEKSSWEHVSDKFKGTADNAAASAQPESEKSYTQQLGDKFSGSSDSNTTDNRTFTQKTKDAFGMGDNNDY</sequence>
<dbReference type="EMBL" id="NBII01000005">
    <property type="protein sequence ID" value="PAV18711.1"/>
    <property type="molecule type" value="Genomic_DNA"/>
</dbReference>
<reference evidence="2 3" key="1">
    <citation type="journal article" date="2017" name="Mol. Ecol.">
        <title>Comparative and population genomic landscape of Phellinus noxius: A hypervariable fungus causing root rot in trees.</title>
        <authorList>
            <person name="Chung C.L."/>
            <person name="Lee T.J."/>
            <person name="Akiba M."/>
            <person name="Lee H.H."/>
            <person name="Kuo T.H."/>
            <person name="Liu D."/>
            <person name="Ke H.M."/>
            <person name="Yokoi T."/>
            <person name="Roa M.B."/>
            <person name="Lu M.J."/>
            <person name="Chang Y.Y."/>
            <person name="Ann P.J."/>
            <person name="Tsai J.N."/>
            <person name="Chen C.Y."/>
            <person name="Tzean S.S."/>
            <person name="Ota Y."/>
            <person name="Hattori T."/>
            <person name="Sahashi N."/>
            <person name="Liou R.F."/>
            <person name="Kikuchi T."/>
            <person name="Tsai I.J."/>
        </authorList>
    </citation>
    <scope>NUCLEOTIDE SEQUENCE [LARGE SCALE GENOMIC DNA]</scope>
    <source>
        <strain evidence="2 3">FFPRI411160</strain>
    </source>
</reference>
<dbReference type="Gene3D" id="6.10.250.2440">
    <property type="match status" value="2"/>
</dbReference>
<feature type="compositionally biased region" description="Basic and acidic residues" evidence="1">
    <location>
        <begin position="176"/>
        <end position="192"/>
    </location>
</feature>
<dbReference type="OrthoDB" id="2348401at2759"/>
<keyword evidence="3" id="KW-1185">Reference proteome</keyword>
<feature type="compositionally biased region" description="Basic residues" evidence="1">
    <location>
        <begin position="55"/>
        <end position="64"/>
    </location>
</feature>
<accession>A0A286UGH7</accession>